<proteinExistence type="predicted"/>
<accession>A0A9Q3EX58</accession>
<dbReference type="EMBL" id="AVOT02033678">
    <property type="protein sequence ID" value="MBW0527617.1"/>
    <property type="molecule type" value="Genomic_DNA"/>
</dbReference>
<protein>
    <submittedName>
        <fullName evidence="1">Uncharacterized protein</fullName>
    </submittedName>
</protein>
<name>A0A9Q3EX58_9BASI</name>
<dbReference type="Proteomes" id="UP000765509">
    <property type="component" value="Unassembled WGS sequence"/>
</dbReference>
<reference evidence="1" key="1">
    <citation type="submission" date="2021-03" db="EMBL/GenBank/DDBJ databases">
        <title>Draft genome sequence of rust myrtle Austropuccinia psidii MF-1, a brazilian biotype.</title>
        <authorList>
            <person name="Quecine M.C."/>
            <person name="Pachon D.M.R."/>
            <person name="Bonatelli M.L."/>
            <person name="Correr F.H."/>
            <person name="Franceschini L.M."/>
            <person name="Leite T.F."/>
            <person name="Margarido G.R.A."/>
            <person name="Almeida C.A."/>
            <person name="Ferrarezi J.A."/>
            <person name="Labate C.A."/>
        </authorList>
    </citation>
    <scope>NUCLEOTIDE SEQUENCE</scope>
    <source>
        <strain evidence="1">MF-1</strain>
    </source>
</reference>
<organism evidence="1 2">
    <name type="scientific">Austropuccinia psidii MF-1</name>
    <dbReference type="NCBI Taxonomy" id="1389203"/>
    <lineage>
        <taxon>Eukaryota</taxon>
        <taxon>Fungi</taxon>
        <taxon>Dikarya</taxon>
        <taxon>Basidiomycota</taxon>
        <taxon>Pucciniomycotina</taxon>
        <taxon>Pucciniomycetes</taxon>
        <taxon>Pucciniales</taxon>
        <taxon>Sphaerophragmiaceae</taxon>
        <taxon>Austropuccinia</taxon>
    </lineage>
</organism>
<gene>
    <name evidence="1" type="ORF">O181_067332</name>
</gene>
<dbReference type="AlphaFoldDB" id="A0A9Q3EX58"/>
<keyword evidence="2" id="KW-1185">Reference proteome</keyword>
<sequence>MSWSRKRRYKREERCACKFQNTGPQIDEWTHLYQSTLFQKLSAQQIVPGKPVHICSVSPTLAVISGWYGAVDKGAGLGLATPLVCGKSAHPQWKQEALNLSTR</sequence>
<evidence type="ECO:0000313" key="2">
    <source>
        <dbReference type="Proteomes" id="UP000765509"/>
    </source>
</evidence>
<evidence type="ECO:0000313" key="1">
    <source>
        <dbReference type="EMBL" id="MBW0527617.1"/>
    </source>
</evidence>
<comment type="caution">
    <text evidence="1">The sequence shown here is derived from an EMBL/GenBank/DDBJ whole genome shotgun (WGS) entry which is preliminary data.</text>
</comment>